<dbReference type="InterPro" id="IPR006026">
    <property type="entry name" value="Peptidase_Metallo"/>
</dbReference>
<keyword evidence="6 12" id="KW-0862">Zinc</keyword>
<protein>
    <recommendedName>
        <fullName evidence="13">Metalloendopeptidase</fullName>
        <ecNumber evidence="13">3.4.24.-</ecNumber>
    </recommendedName>
</protein>
<dbReference type="Pfam" id="PF01549">
    <property type="entry name" value="ShK"/>
    <property type="match status" value="1"/>
</dbReference>
<keyword evidence="5 12" id="KW-0378">Hydrolase</keyword>
<organism evidence="17 18">
    <name type="scientific">Acrobeloides nanus</name>
    <dbReference type="NCBI Taxonomy" id="290746"/>
    <lineage>
        <taxon>Eukaryota</taxon>
        <taxon>Metazoa</taxon>
        <taxon>Ecdysozoa</taxon>
        <taxon>Nematoda</taxon>
        <taxon>Chromadorea</taxon>
        <taxon>Rhabditida</taxon>
        <taxon>Tylenchina</taxon>
        <taxon>Cephalobomorpha</taxon>
        <taxon>Cephaloboidea</taxon>
        <taxon>Cephalobidae</taxon>
        <taxon>Acrobeloides</taxon>
    </lineage>
</organism>
<comment type="cofactor">
    <cofactor evidence="12 13">
        <name>Zn(2+)</name>
        <dbReference type="ChEBI" id="CHEBI:29105"/>
    </cofactor>
    <text evidence="12 13">Binds 1 zinc ion per subunit.</text>
</comment>
<evidence type="ECO:0000256" key="10">
    <source>
        <dbReference type="ARBA" id="ARBA00023180"/>
    </source>
</evidence>
<evidence type="ECO:0000256" key="8">
    <source>
        <dbReference type="ARBA" id="ARBA00023145"/>
    </source>
</evidence>
<feature type="disulfide bond" evidence="11">
    <location>
        <begin position="365"/>
        <end position="399"/>
    </location>
</feature>
<evidence type="ECO:0000259" key="16">
    <source>
        <dbReference type="PROSITE" id="PS51864"/>
    </source>
</evidence>
<evidence type="ECO:0000259" key="15">
    <source>
        <dbReference type="PROSITE" id="PS51670"/>
    </source>
</evidence>
<evidence type="ECO:0000256" key="3">
    <source>
        <dbReference type="ARBA" id="ARBA00022723"/>
    </source>
</evidence>
<dbReference type="Proteomes" id="UP000887540">
    <property type="component" value="Unplaced"/>
</dbReference>
<dbReference type="InterPro" id="IPR034035">
    <property type="entry name" value="Astacin-like_dom"/>
</dbReference>
<keyword evidence="3 12" id="KW-0479">Metal-binding</keyword>
<dbReference type="PANTHER" id="PTHR10127:SF829">
    <property type="entry name" value="ZINC METALLOPROTEINASE NAS-6"/>
    <property type="match status" value="1"/>
</dbReference>
<dbReference type="PROSITE" id="PS51670">
    <property type="entry name" value="SHKT"/>
    <property type="match status" value="1"/>
</dbReference>
<dbReference type="Gene3D" id="3.40.390.10">
    <property type="entry name" value="Collagenase (Catalytic Domain)"/>
    <property type="match status" value="1"/>
</dbReference>
<keyword evidence="2 12" id="KW-0645">Protease</keyword>
<dbReference type="PRINTS" id="PR00480">
    <property type="entry name" value="ASTACIN"/>
</dbReference>
<dbReference type="Pfam" id="PF01400">
    <property type="entry name" value="Astacin"/>
    <property type="match status" value="1"/>
</dbReference>
<dbReference type="SUPFAM" id="SSF55486">
    <property type="entry name" value="Metalloproteases ('zincins'), catalytic domain"/>
    <property type="match status" value="1"/>
</dbReference>
<keyword evidence="10" id="KW-0325">Glycoprotein</keyword>
<keyword evidence="4 13" id="KW-0732">Signal</keyword>
<keyword evidence="8" id="KW-0865">Zymogen</keyword>
<evidence type="ECO:0000256" key="2">
    <source>
        <dbReference type="ARBA" id="ARBA00022670"/>
    </source>
</evidence>
<feature type="chain" id="PRO_5038161800" description="Metalloendopeptidase" evidence="13">
    <location>
        <begin position="17"/>
        <end position="412"/>
    </location>
</feature>
<evidence type="ECO:0000256" key="7">
    <source>
        <dbReference type="ARBA" id="ARBA00023049"/>
    </source>
</evidence>
<feature type="domain" description="ShKT" evidence="15">
    <location>
        <begin position="365"/>
        <end position="399"/>
    </location>
</feature>
<evidence type="ECO:0000256" key="5">
    <source>
        <dbReference type="ARBA" id="ARBA00022801"/>
    </source>
</evidence>
<comment type="function">
    <text evidence="1">Metalloprotease.</text>
</comment>
<evidence type="ECO:0000256" key="14">
    <source>
        <dbReference type="SAM" id="MobiDB-lite"/>
    </source>
</evidence>
<reference evidence="18" key="1">
    <citation type="submission" date="2022-11" db="UniProtKB">
        <authorList>
            <consortium name="WormBaseParasite"/>
        </authorList>
    </citation>
    <scope>IDENTIFICATION</scope>
</reference>
<accession>A0A914BVX1</accession>
<dbReference type="WBParaSite" id="ACRNAN_Path_1123.g4337.t2">
    <property type="protein sequence ID" value="ACRNAN_Path_1123.g4337.t2"/>
    <property type="gene ID" value="ACRNAN_Path_1123.g4337"/>
</dbReference>
<dbReference type="GO" id="GO:0008270">
    <property type="term" value="F:zinc ion binding"/>
    <property type="evidence" value="ECO:0007669"/>
    <property type="project" value="UniProtKB-UniRule"/>
</dbReference>
<evidence type="ECO:0000256" key="11">
    <source>
        <dbReference type="PROSITE-ProRule" id="PRU01005"/>
    </source>
</evidence>
<evidence type="ECO:0000256" key="6">
    <source>
        <dbReference type="ARBA" id="ARBA00022833"/>
    </source>
</evidence>
<dbReference type="PROSITE" id="PS51864">
    <property type="entry name" value="ASTACIN"/>
    <property type="match status" value="1"/>
</dbReference>
<dbReference type="CDD" id="cd04280">
    <property type="entry name" value="ZnMc_astacin_like"/>
    <property type="match status" value="1"/>
</dbReference>
<dbReference type="FunFam" id="3.40.390.10:FF:000015">
    <property type="entry name" value="Meprin A subunit"/>
    <property type="match status" value="1"/>
</dbReference>
<feature type="domain" description="Peptidase M12A" evidence="16">
    <location>
        <begin position="104"/>
        <end position="298"/>
    </location>
</feature>
<dbReference type="InterPro" id="IPR001506">
    <property type="entry name" value="Peptidase_M12A"/>
</dbReference>
<dbReference type="Gene3D" id="1.10.10.1940">
    <property type="match status" value="1"/>
</dbReference>
<dbReference type="AlphaFoldDB" id="A0A914BVX1"/>
<comment type="caution">
    <text evidence="11">Lacks conserved residue(s) required for the propagation of feature annotation.</text>
</comment>
<dbReference type="InterPro" id="IPR024079">
    <property type="entry name" value="MetalloPept_cat_dom_sf"/>
</dbReference>
<name>A0A914BVX1_9BILA</name>
<keyword evidence="7 12" id="KW-0482">Metalloprotease</keyword>
<feature type="binding site" evidence="12">
    <location>
        <position position="194"/>
    </location>
    <ligand>
        <name>Zn(2+)</name>
        <dbReference type="ChEBI" id="CHEBI:29105"/>
        <note>catalytic</note>
    </ligand>
</feature>
<dbReference type="SMART" id="SM00235">
    <property type="entry name" value="ZnMc"/>
    <property type="match status" value="1"/>
</dbReference>
<feature type="binding site" evidence="12">
    <location>
        <position position="204"/>
    </location>
    <ligand>
        <name>Zn(2+)</name>
        <dbReference type="ChEBI" id="CHEBI:29105"/>
        <note>catalytic</note>
    </ligand>
</feature>
<dbReference type="GO" id="GO:0006508">
    <property type="term" value="P:proteolysis"/>
    <property type="evidence" value="ECO:0007669"/>
    <property type="project" value="UniProtKB-KW"/>
</dbReference>
<dbReference type="FunFam" id="1.10.10.1940:FF:000002">
    <property type="entry name" value="PHAryngeal gland Toxin-related"/>
    <property type="match status" value="1"/>
</dbReference>
<sequence length="412" mass="47000">MIRVFTWLLAIPLVSAQLGSLFHSLTESLPQLSVPEKRSESLWIHSGKFQGDIDGIDERILRSTLSVPEKRRESLWIHSGKFQGDIDGIDERILRSTEPSVMMNALKNKQLTWSNAVIPYILDDAFSQGEVRALERAFSSYKKRTCIRFRPRDEEYDYLYITKGYGCYSQVGRTGGKQELSLGRGCLFHEIIVHELMHSLGFWHEHSRSDRDDHIRIRWENILTGMKSQFDIISPALQDTLGLDYDYKSIMHYDSTAFSRNGQNTIETTVNGFTTVIGSATDLSELDVQKINKLYKCGPFESKTTTKTRTKSGSASSSEKITKPLPRLPFLTSTVKPTEKPDSTFSEHLGATDETEVTSPASSTCQDHFVDCPNFKEYCQKVSFFYVMKAYCPRTCNHCQMEKVSLNRVLIY</sequence>
<evidence type="ECO:0000313" key="18">
    <source>
        <dbReference type="WBParaSite" id="ACRNAN_Path_1123.g4337.t2"/>
    </source>
</evidence>
<evidence type="ECO:0000313" key="17">
    <source>
        <dbReference type="Proteomes" id="UP000887540"/>
    </source>
</evidence>
<evidence type="ECO:0000256" key="4">
    <source>
        <dbReference type="ARBA" id="ARBA00022729"/>
    </source>
</evidence>
<evidence type="ECO:0000256" key="1">
    <source>
        <dbReference type="ARBA" id="ARBA00002657"/>
    </source>
</evidence>
<proteinExistence type="predicted"/>
<dbReference type="EC" id="3.4.24.-" evidence="13"/>
<feature type="binding site" evidence="12">
    <location>
        <position position="198"/>
    </location>
    <ligand>
        <name>Zn(2+)</name>
        <dbReference type="ChEBI" id="CHEBI:29105"/>
        <note>catalytic</note>
    </ligand>
</feature>
<dbReference type="InterPro" id="IPR003582">
    <property type="entry name" value="ShKT_dom"/>
</dbReference>
<keyword evidence="17" id="KW-1185">Reference proteome</keyword>
<dbReference type="PANTHER" id="PTHR10127">
    <property type="entry name" value="DISCOIDIN, CUB, EGF, LAMININ , AND ZINC METALLOPROTEASE DOMAIN CONTAINING"/>
    <property type="match status" value="1"/>
</dbReference>
<evidence type="ECO:0000256" key="12">
    <source>
        <dbReference type="PROSITE-ProRule" id="PRU01211"/>
    </source>
</evidence>
<evidence type="ECO:0000256" key="9">
    <source>
        <dbReference type="ARBA" id="ARBA00023157"/>
    </source>
</evidence>
<feature type="active site" evidence="12">
    <location>
        <position position="195"/>
    </location>
</feature>
<evidence type="ECO:0000256" key="13">
    <source>
        <dbReference type="RuleBase" id="RU361183"/>
    </source>
</evidence>
<feature type="signal peptide" evidence="13">
    <location>
        <begin position="1"/>
        <end position="16"/>
    </location>
</feature>
<dbReference type="SMART" id="SM00254">
    <property type="entry name" value="ShKT"/>
    <property type="match status" value="1"/>
</dbReference>
<feature type="region of interest" description="Disordered" evidence="14">
    <location>
        <begin position="332"/>
        <end position="360"/>
    </location>
</feature>
<keyword evidence="9 11" id="KW-1015">Disulfide bond</keyword>
<dbReference type="GO" id="GO:0004222">
    <property type="term" value="F:metalloendopeptidase activity"/>
    <property type="evidence" value="ECO:0007669"/>
    <property type="project" value="UniProtKB-UniRule"/>
</dbReference>